<dbReference type="EMBL" id="BMFW01000003">
    <property type="protein sequence ID" value="GGH92288.1"/>
    <property type="molecule type" value="Genomic_DNA"/>
</dbReference>
<evidence type="ECO:0000313" key="3">
    <source>
        <dbReference type="EMBL" id="GGH92288.1"/>
    </source>
</evidence>
<accession>A0ABQ2ALC5</accession>
<keyword evidence="2" id="KW-1133">Transmembrane helix</keyword>
<feature type="transmembrane region" description="Helical" evidence="2">
    <location>
        <begin position="20"/>
        <end position="43"/>
    </location>
</feature>
<dbReference type="Proteomes" id="UP000643279">
    <property type="component" value="Unassembled WGS sequence"/>
</dbReference>
<keyword evidence="2" id="KW-0812">Transmembrane</keyword>
<keyword evidence="2" id="KW-0472">Membrane</keyword>
<name>A0ABQ2ALC5_9MICC</name>
<comment type="caution">
    <text evidence="3">The sequence shown here is derived from an EMBL/GenBank/DDBJ whole genome shotgun (WGS) entry which is preliminary data.</text>
</comment>
<feature type="region of interest" description="Disordered" evidence="1">
    <location>
        <begin position="117"/>
        <end position="191"/>
    </location>
</feature>
<proteinExistence type="predicted"/>
<evidence type="ECO:0000256" key="1">
    <source>
        <dbReference type="SAM" id="MobiDB-lite"/>
    </source>
</evidence>
<keyword evidence="4" id="KW-1185">Reference proteome</keyword>
<protein>
    <submittedName>
        <fullName evidence="3">Uncharacterized protein</fullName>
    </submittedName>
</protein>
<evidence type="ECO:0000256" key="2">
    <source>
        <dbReference type="SAM" id="Phobius"/>
    </source>
</evidence>
<organism evidence="3 4">
    <name type="scientific">Arthrobacter liuii</name>
    <dbReference type="NCBI Taxonomy" id="1476996"/>
    <lineage>
        <taxon>Bacteria</taxon>
        <taxon>Bacillati</taxon>
        <taxon>Actinomycetota</taxon>
        <taxon>Actinomycetes</taxon>
        <taxon>Micrococcales</taxon>
        <taxon>Micrococcaceae</taxon>
        <taxon>Arthrobacter</taxon>
    </lineage>
</organism>
<evidence type="ECO:0000313" key="4">
    <source>
        <dbReference type="Proteomes" id="UP000643279"/>
    </source>
</evidence>
<feature type="compositionally biased region" description="Basic and acidic residues" evidence="1">
    <location>
        <begin position="173"/>
        <end position="183"/>
    </location>
</feature>
<sequence length="191" mass="20451">MNPSPSPIPVTVVAPPPEWWQIVAALSPFAVLVGAVVAGIIGFNQIKQKREADNRAEWWKRAQWALDAAYSGDPKRGTVGLKVLTALAESDLAGKGELDVLEAAWENPLSEAERQQAESTAEMMTPPKFFPGRPGPRTVQRTDGAMDEGGVLRDGEFPIDAIGGRVVGVDDEPGARDNEEDRPQPTGGGSR</sequence>
<reference evidence="4" key="1">
    <citation type="journal article" date="2019" name="Int. J. Syst. Evol. Microbiol.">
        <title>The Global Catalogue of Microorganisms (GCM) 10K type strain sequencing project: providing services to taxonomists for standard genome sequencing and annotation.</title>
        <authorList>
            <consortium name="The Broad Institute Genomics Platform"/>
            <consortium name="The Broad Institute Genome Sequencing Center for Infectious Disease"/>
            <person name="Wu L."/>
            <person name="Ma J."/>
        </authorList>
    </citation>
    <scope>NUCLEOTIDE SEQUENCE [LARGE SCALE GENOMIC DNA]</scope>
    <source>
        <strain evidence="4">CGMCC 1.12778</strain>
    </source>
</reference>
<dbReference type="RefSeq" id="WP_188570595.1">
    <property type="nucleotide sequence ID" value="NZ_BMFW01000003.1"/>
</dbReference>
<gene>
    <name evidence="3" type="ORF">GCM10007170_10490</name>
</gene>
<feature type="compositionally biased region" description="Low complexity" evidence="1">
    <location>
        <begin position="125"/>
        <end position="138"/>
    </location>
</feature>